<feature type="compositionally biased region" description="Pro residues" evidence="1">
    <location>
        <begin position="153"/>
        <end position="174"/>
    </location>
</feature>
<feature type="region of interest" description="Disordered" evidence="1">
    <location>
        <begin position="121"/>
        <end position="250"/>
    </location>
</feature>
<evidence type="ECO:0000259" key="2">
    <source>
        <dbReference type="PROSITE" id="PS50250"/>
    </source>
</evidence>
<keyword evidence="4" id="KW-1185">Reference proteome</keyword>
<dbReference type="GeneID" id="89952796"/>
<reference evidence="3 4" key="1">
    <citation type="submission" date="2022-11" db="EMBL/GenBank/DDBJ databases">
        <title>Mucor velutinosus strain NIH1002 WGS.</title>
        <authorList>
            <person name="Subramanian P."/>
            <person name="Mullikin J.C."/>
            <person name="Segre J.A."/>
            <person name="Zelazny A.M."/>
        </authorList>
    </citation>
    <scope>NUCLEOTIDE SEQUENCE [LARGE SCALE GENOMIC DNA]</scope>
    <source>
        <strain evidence="3 4">NIH1002</strain>
    </source>
</reference>
<protein>
    <recommendedName>
        <fullName evidence="2">PCI domain-containing protein</fullName>
    </recommendedName>
</protein>
<dbReference type="PANTHER" id="PTHR12436">
    <property type="entry name" value="80 KDA MCM3-ASSOCIATED PROTEIN"/>
    <property type="match status" value="1"/>
</dbReference>
<dbReference type="RefSeq" id="XP_064685551.1">
    <property type="nucleotide sequence ID" value="XM_064828349.1"/>
</dbReference>
<gene>
    <name evidence="3" type="ORF">ATC70_009110</name>
</gene>
<feature type="region of interest" description="Disordered" evidence="1">
    <location>
        <begin position="1"/>
        <end position="62"/>
    </location>
</feature>
<dbReference type="Gene3D" id="1.25.40.990">
    <property type="match status" value="1"/>
</dbReference>
<dbReference type="PANTHER" id="PTHR12436:SF4">
    <property type="entry name" value="LEUKOCYTE RECEPTOR CLUSTER MEMBER 8"/>
    <property type="match status" value="1"/>
</dbReference>
<dbReference type="InterPro" id="IPR005062">
    <property type="entry name" value="SAC3/GANP/THP3_conserved"/>
</dbReference>
<feature type="compositionally biased region" description="Low complexity" evidence="1">
    <location>
        <begin position="25"/>
        <end position="62"/>
    </location>
</feature>
<evidence type="ECO:0000313" key="4">
    <source>
        <dbReference type="Proteomes" id="UP001304243"/>
    </source>
</evidence>
<name>A0AAN7HUX3_9FUNG</name>
<accession>A0AAN7HUX3</accession>
<dbReference type="PROSITE" id="PS50250">
    <property type="entry name" value="PCI"/>
    <property type="match status" value="1"/>
</dbReference>
<proteinExistence type="predicted"/>
<dbReference type="AlphaFoldDB" id="A0AAN7HUX3"/>
<sequence>MAYPQNKQAVNPPWSTAAAPPPPQQQQQPSQQAQQQQQWQQYSPYPAAPGSNAPADQQYAAYYQYQTPEQQAYYQQYYQHYNTAAAPGTEGAAQANAAYANYDYSQYPGYYGQQAYHQATATSPAHAAPPGSAAAQHQYQQHPYYAQQHQQQRPPPPPPPSQQQHQRPPPPPPSSAATQAEPSKFTYQAAPVPNRPASKIPPWSKQPPQQPPPRPPVHHQQQQQQAPPPPPPAAVATDTRTTEEKANEKNAMAVETWPASLKQYVQDVFANCLSNKRDQAELQLRNLILEAHKAGTLLTTDWSEMDLPSACTQNPQKKKKKGKKIVSQPKPNKEQQKFSAEEEAKRLRRLRRFEEDAAQFRSENVSTPMQNMHIDGDVFNHTVVGTSQKLEKQYLRLTSAPDPATVRPLEVLKKTLELLKDKWKNEQNYTYICDQFKSMRQDLTVQRIQNEFTVQVYEIHARIALEKSDLGEYNQCQTQLKGLYTKGIKGNVMEFTAYRILYFLHTQNWADVNSTMADLTSEQKHNPFVQHALNVRSSLATANYHRFFNLYKNAPNMGGYLMDHFCERERVHSLIILCKSCRPDIPLAFIQKELAFDSREQLLKFLNEQKANILKANNSEALDARAAHAGLMESSKKYKKIDIKGQL</sequence>
<dbReference type="Pfam" id="PF03399">
    <property type="entry name" value="SAC3_GANP"/>
    <property type="match status" value="1"/>
</dbReference>
<evidence type="ECO:0000313" key="3">
    <source>
        <dbReference type="EMBL" id="KAK4518885.1"/>
    </source>
</evidence>
<evidence type="ECO:0000256" key="1">
    <source>
        <dbReference type="SAM" id="MobiDB-lite"/>
    </source>
</evidence>
<feature type="region of interest" description="Disordered" evidence="1">
    <location>
        <begin position="308"/>
        <end position="342"/>
    </location>
</feature>
<feature type="compositionally biased region" description="Basic and acidic residues" evidence="1">
    <location>
        <begin position="331"/>
        <end position="342"/>
    </location>
</feature>
<feature type="domain" description="PCI" evidence="2">
    <location>
        <begin position="469"/>
        <end position="640"/>
    </location>
</feature>
<feature type="compositionally biased region" description="Low complexity" evidence="1">
    <location>
        <begin position="121"/>
        <end position="152"/>
    </location>
</feature>
<organism evidence="3 4">
    <name type="scientific">Mucor velutinosus</name>
    <dbReference type="NCBI Taxonomy" id="708070"/>
    <lineage>
        <taxon>Eukaryota</taxon>
        <taxon>Fungi</taxon>
        <taxon>Fungi incertae sedis</taxon>
        <taxon>Mucoromycota</taxon>
        <taxon>Mucoromycotina</taxon>
        <taxon>Mucoromycetes</taxon>
        <taxon>Mucorales</taxon>
        <taxon>Mucorineae</taxon>
        <taxon>Mucoraceae</taxon>
        <taxon>Mucor</taxon>
    </lineage>
</organism>
<dbReference type="EMBL" id="JASEJX010000012">
    <property type="protein sequence ID" value="KAK4518885.1"/>
    <property type="molecule type" value="Genomic_DNA"/>
</dbReference>
<dbReference type="GO" id="GO:0005634">
    <property type="term" value="C:nucleus"/>
    <property type="evidence" value="ECO:0007669"/>
    <property type="project" value="TreeGrafter"/>
</dbReference>
<dbReference type="InterPro" id="IPR000717">
    <property type="entry name" value="PCI_dom"/>
</dbReference>
<dbReference type="InterPro" id="IPR045107">
    <property type="entry name" value="SAC3/GANP/THP3"/>
</dbReference>
<dbReference type="Proteomes" id="UP001304243">
    <property type="component" value="Unassembled WGS sequence"/>
</dbReference>
<feature type="compositionally biased region" description="Pro residues" evidence="1">
    <location>
        <begin position="204"/>
        <end position="215"/>
    </location>
</feature>
<comment type="caution">
    <text evidence="3">The sequence shown here is derived from an EMBL/GenBank/DDBJ whole genome shotgun (WGS) entry which is preliminary data.</text>
</comment>